<protein>
    <submittedName>
        <fullName evidence="5">Glycosyl transferase family 2</fullName>
    </submittedName>
</protein>
<dbReference type="InterPro" id="IPR001173">
    <property type="entry name" value="Glyco_trans_2-like"/>
</dbReference>
<dbReference type="Gene3D" id="3.90.550.10">
    <property type="entry name" value="Spore Coat Polysaccharide Biosynthesis Protein SpsA, Chain A"/>
    <property type="match status" value="1"/>
</dbReference>
<keyword evidence="2" id="KW-0328">Glycosyltransferase</keyword>
<evidence type="ECO:0000313" key="6">
    <source>
        <dbReference type="Proteomes" id="UP000002725"/>
    </source>
</evidence>
<dbReference type="Proteomes" id="UP000002725">
    <property type="component" value="Chromosome"/>
</dbReference>
<dbReference type="InterPro" id="IPR029044">
    <property type="entry name" value="Nucleotide-diphossugar_trans"/>
</dbReference>
<dbReference type="CDD" id="cd04186">
    <property type="entry name" value="GT_2_like_c"/>
    <property type="match status" value="1"/>
</dbReference>
<evidence type="ECO:0000259" key="4">
    <source>
        <dbReference type="Pfam" id="PF00535"/>
    </source>
</evidence>
<reference evidence="5" key="1">
    <citation type="submission" date="2008-06" db="EMBL/GenBank/DDBJ databases">
        <title>Complete sequence of chromosome of Prosthecochloris aestuarii DSM 271.</title>
        <authorList>
            <consortium name="US DOE Joint Genome Institute"/>
            <person name="Lucas S."/>
            <person name="Copeland A."/>
            <person name="Lapidus A."/>
            <person name="Glavina del Rio T."/>
            <person name="Dalin E."/>
            <person name="Tice H."/>
            <person name="Bruce D."/>
            <person name="Goodwin L."/>
            <person name="Pitluck S."/>
            <person name="Schmutz J."/>
            <person name="Larimer F."/>
            <person name="Land M."/>
            <person name="Hauser L."/>
            <person name="Kyrpides N."/>
            <person name="Anderson I."/>
            <person name="Liu Z."/>
            <person name="Li T."/>
            <person name="Zhao F."/>
            <person name="Overmann J."/>
            <person name="Bryant D.A."/>
            <person name="Richardson P."/>
        </authorList>
    </citation>
    <scope>NUCLEOTIDE SEQUENCE [LARGE SCALE GENOMIC DNA]</scope>
    <source>
        <strain evidence="5">DSM 271</strain>
    </source>
</reference>
<dbReference type="AlphaFoldDB" id="B4S6H6"/>
<dbReference type="HOGENOM" id="CLU_023845_4_0_10"/>
<gene>
    <name evidence="5" type="ordered locus">Paes_0684</name>
</gene>
<comment type="similarity">
    <text evidence="1">Belongs to the glycosyltransferase 2 family.</text>
</comment>
<organism evidence="5 6">
    <name type="scientific">Prosthecochloris aestuarii (strain DSM 271 / SK 413)</name>
    <dbReference type="NCBI Taxonomy" id="290512"/>
    <lineage>
        <taxon>Bacteria</taxon>
        <taxon>Pseudomonadati</taxon>
        <taxon>Chlorobiota</taxon>
        <taxon>Chlorobiia</taxon>
        <taxon>Chlorobiales</taxon>
        <taxon>Chlorobiaceae</taxon>
        <taxon>Prosthecochloris</taxon>
    </lineage>
</organism>
<dbReference type="GO" id="GO:0016757">
    <property type="term" value="F:glycosyltransferase activity"/>
    <property type="evidence" value="ECO:0007669"/>
    <property type="project" value="UniProtKB-KW"/>
</dbReference>
<dbReference type="RefSeq" id="WP_012505268.1">
    <property type="nucleotide sequence ID" value="NC_011059.1"/>
</dbReference>
<dbReference type="CAZy" id="GT2">
    <property type="family name" value="Glycosyltransferase Family 2"/>
</dbReference>
<evidence type="ECO:0000313" key="5">
    <source>
        <dbReference type="EMBL" id="ACF45731.1"/>
    </source>
</evidence>
<accession>B4S6H6</accession>
<evidence type="ECO:0000256" key="2">
    <source>
        <dbReference type="ARBA" id="ARBA00022676"/>
    </source>
</evidence>
<name>B4S6H6_PROA2</name>
<evidence type="ECO:0000256" key="1">
    <source>
        <dbReference type="ARBA" id="ARBA00006739"/>
    </source>
</evidence>
<dbReference type="STRING" id="290512.Paes_0684"/>
<keyword evidence="6" id="KW-1185">Reference proteome</keyword>
<dbReference type="SUPFAM" id="SSF53448">
    <property type="entry name" value="Nucleotide-diphospho-sugar transferases"/>
    <property type="match status" value="1"/>
</dbReference>
<dbReference type="PANTHER" id="PTHR43179">
    <property type="entry name" value="RHAMNOSYLTRANSFERASE WBBL"/>
    <property type="match status" value="1"/>
</dbReference>
<dbReference type="Pfam" id="PF00535">
    <property type="entry name" value="Glycos_transf_2"/>
    <property type="match status" value="1"/>
</dbReference>
<sequence>MLVIPGPSVEVIIPHYRGRRLLERCLEALDQERYPGLRVCVVDNGTGASYIRRLAEAKDYVRVVRLQQNLGYAGGCNAGLFSSEAEYIVFFNDDAVAEHGWLQPLVSMAQRDVSVAVIQPKILSLSSRTAATHVFDYAGAAGGMLDRLCYPWCYGRSFKRVEDDAGQYDMQREIFWASGVALFARRSMVVAAGGFDEDFFMHMEEIDLCWRLRLSGLKVMTEPSSVVWHEGGATLGGGDPFKVRLNHRNNITMMIKNLGPGMLAGALPIRLFLELAAALFYTVSGPSGLQRSRSVFQALRDNVLIMPRTLGRRSEVQAQRRVSDRTLFRSAPCSMIVQALFSSSSSDAPS</sequence>
<proteinExistence type="inferred from homology"/>
<dbReference type="PANTHER" id="PTHR43179:SF12">
    <property type="entry name" value="GALACTOFURANOSYLTRANSFERASE GLFT2"/>
    <property type="match status" value="1"/>
</dbReference>
<evidence type="ECO:0000256" key="3">
    <source>
        <dbReference type="ARBA" id="ARBA00022679"/>
    </source>
</evidence>
<keyword evidence="3 5" id="KW-0808">Transferase</keyword>
<feature type="domain" description="Glycosyltransferase 2-like" evidence="4">
    <location>
        <begin position="11"/>
        <end position="119"/>
    </location>
</feature>
<dbReference type="eggNOG" id="COG1216">
    <property type="taxonomic scope" value="Bacteria"/>
</dbReference>
<dbReference type="EMBL" id="CP001108">
    <property type="protein sequence ID" value="ACF45731.1"/>
    <property type="molecule type" value="Genomic_DNA"/>
</dbReference>
<dbReference type="KEGG" id="paa:Paes_0684"/>